<dbReference type="Proteomes" id="UP000054549">
    <property type="component" value="Unassembled WGS sequence"/>
</dbReference>
<dbReference type="SMART" id="SM00535">
    <property type="entry name" value="RIBOc"/>
    <property type="match status" value="2"/>
</dbReference>
<dbReference type="PROSITE" id="PS50142">
    <property type="entry name" value="RNASE_3_2"/>
    <property type="match status" value="2"/>
</dbReference>
<dbReference type="PANTHER" id="PTHR14950:SF37">
    <property type="entry name" value="ENDORIBONUCLEASE DICER"/>
    <property type="match status" value="1"/>
</dbReference>
<evidence type="ECO:0000256" key="2">
    <source>
        <dbReference type="SAM" id="MobiDB-lite"/>
    </source>
</evidence>
<organism evidence="4 5">
    <name type="scientific">Amanita muscaria (strain Koide BX008)</name>
    <dbReference type="NCBI Taxonomy" id="946122"/>
    <lineage>
        <taxon>Eukaryota</taxon>
        <taxon>Fungi</taxon>
        <taxon>Dikarya</taxon>
        <taxon>Basidiomycota</taxon>
        <taxon>Agaricomycotina</taxon>
        <taxon>Agaricomycetes</taxon>
        <taxon>Agaricomycetidae</taxon>
        <taxon>Agaricales</taxon>
        <taxon>Pluteineae</taxon>
        <taxon>Amanitaceae</taxon>
        <taxon>Amanita</taxon>
    </lineage>
</organism>
<dbReference type="CDD" id="cd00593">
    <property type="entry name" value="RIBOc"/>
    <property type="match status" value="2"/>
</dbReference>
<feature type="compositionally biased region" description="Polar residues" evidence="2">
    <location>
        <begin position="15"/>
        <end position="26"/>
    </location>
</feature>
<dbReference type="GO" id="GO:0005737">
    <property type="term" value="C:cytoplasm"/>
    <property type="evidence" value="ECO:0007669"/>
    <property type="project" value="TreeGrafter"/>
</dbReference>
<protein>
    <recommendedName>
        <fullName evidence="3">RNase III domain-containing protein</fullName>
    </recommendedName>
</protein>
<dbReference type="SUPFAM" id="SSF69065">
    <property type="entry name" value="RNase III domain-like"/>
    <property type="match status" value="2"/>
</dbReference>
<feature type="region of interest" description="Disordered" evidence="2">
    <location>
        <begin position="1"/>
        <end position="28"/>
    </location>
</feature>
<reference evidence="4 5" key="1">
    <citation type="submission" date="2014-04" db="EMBL/GenBank/DDBJ databases">
        <title>Evolutionary Origins and Diversification of the Mycorrhizal Mutualists.</title>
        <authorList>
            <consortium name="DOE Joint Genome Institute"/>
            <consortium name="Mycorrhizal Genomics Consortium"/>
            <person name="Kohler A."/>
            <person name="Kuo A."/>
            <person name="Nagy L.G."/>
            <person name="Floudas D."/>
            <person name="Copeland A."/>
            <person name="Barry K.W."/>
            <person name="Cichocki N."/>
            <person name="Veneault-Fourrey C."/>
            <person name="LaButti K."/>
            <person name="Lindquist E.A."/>
            <person name="Lipzen A."/>
            <person name="Lundell T."/>
            <person name="Morin E."/>
            <person name="Murat C."/>
            <person name="Riley R."/>
            <person name="Ohm R."/>
            <person name="Sun H."/>
            <person name="Tunlid A."/>
            <person name="Henrissat B."/>
            <person name="Grigoriev I.V."/>
            <person name="Hibbett D.S."/>
            <person name="Martin F."/>
        </authorList>
    </citation>
    <scope>NUCLEOTIDE SEQUENCE [LARGE SCALE GENOMIC DNA]</scope>
    <source>
        <strain evidence="4 5">Koide BX008</strain>
    </source>
</reference>
<dbReference type="PANTHER" id="PTHR14950">
    <property type="entry name" value="DICER-RELATED"/>
    <property type="match status" value="1"/>
</dbReference>
<proteinExistence type="predicted"/>
<dbReference type="InterPro" id="IPR000999">
    <property type="entry name" value="RNase_III_dom"/>
</dbReference>
<evidence type="ECO:0000313" key="4">
    <source>
        <dbReference type="EMBL" id="KIL70141.1"/>
    </source>
</evidence>
<sequence length="798" mass="89271">MAQHHDVRSRANAIQPKTSIGKSGTRQYHRRTPQFWSDVIPTSQTLHPTIVSLSCNDAGVRSLAPMLILTRCPLPKLEGYNSFLKGIPVTTQLRNGAPVILDAGQLQLLGQFTVRLCRIVMNKPFVSTLDDMLFFFAPIDATAPDETGRTPSVVAQISWEMVTRFVMTWSIPINAETPECIEQAIHDAIIQDRRTEFTRRFEVIKLRRDLTPFSRIADQCGESGSSSLLDVIKSKSQSFAGIKYHAQPIIEASVVEYHANYLSPTIPPPTKPDTKYLIPELCNKLTIPASTLRTALILPSVLHRIDQLLLVKELNANIFENVISDSLLNIAATCPSACMEFDYERLELLGDAFLKYLSSIYIAAYHMSKTEHAMHEARQRMVNNKTLTQIALQTGLPMYIQSRPFVSKHWKPSYFEILPSSNQLLLVDDVSTLVEYHQPNQKEAGTQDQIHWLADKTIADVTEAIIGSAYLSGGDELAFNVAKMLGLAMPLVDQWQYLQDKISVTCPNTPARPSSSQGSSASSIDGLVGLKFRRPELLSQALSRQNTAICGTLTFVGDAILEFLVVKYVFEREPRLSSGGLSLLKAAMVSNSTLATIFLSSKLSKGLSYGPRDMTSLNSFANMTEVLRNEEYKRAETERRSPGQFWRTVEPPKMLITLLKSIIGALCMSNAPSHVEIESLFENEFKSFYDKHITIKTLANRPLVAFVELLRAHGCYQFDIKKEDLNRATRCQVILHDHVLATVEDQTASYAVMSACRSALGMLEANAMVLSVYCNCKAQPQKRRKDDFLNRLLVLEEQ</sequence>
<dbReference type="GO" id="GO:0004525">
    <property type="term" value="F:ribonuclease III activity"/>
    <property type="evidence" value="ECO:0007669"/>
    <property type="project" value="InterPro"/>
</dbReference>
<evidence type="ECO:0000256" key="1">
    <source>
        <dbReference type="ARBA" id="ARBA00022801"/>
    </source>
</evidence>
<dbReference type="GO" id="GO:0005634">
    <property type="term" value="C:nucleus"/>
    <property type="evidence" value="ECO:0007669"/>
    <property type="project" value="TreeGrafter"/>
</dbReference>
<gene>
    <name evidence="4" type="ORF">M378DRAFT_117038</name>
</gene>
<dbReference type="GO" id="GO:0003723">
    <property type="term" value="F:RNA binding"/>
    <property type="evidence" value="ECO:0007669"/>
    <property type="project" value="TreeGrafter"/>
</dbReference>
<evidence type="ECO:0000259" key="3">
    <source>
        <dbReference type="PROSITE" id="PS50142"/>
    </source>
</evidence>
<dbReference type="AlphaFoldDB" id="A0A0C2XKV4"/>
<dbReference type="STRING" id="946122.A0A0C2XKV4"/>
<evidence type="ECO:0000313" key="5">
    <source>
        <dbReference type="Proteomes" id="UP000054549"/>
    </source>
</evidence>
<dbReference type="EMBL" id="KN818224">
    <property type="protein sequence ID" value="KIL70141.1"/>
    <property type="molecule type" value="Genomic_DNA"/>
</dbReference>
<feature type="domain" description="RNase III" evidence="3">
    <location>
        <begin position="311"/>
        <end position="474"/>
    </location>
</feature>
<keyword evidence="5" id="KW-1185">Reference proteome</keyword>
<name>A0A0C2XKV4_AMAMK</name>
<accession>A0A0C2XKV4</accession>
<keyword evidence="1" id="KW-0378">Hydrolase</keyword>
<feature type="domain" description="RNase III" evidence="3">
    <location>
        <begin position="521"/>
        <end position="671"/>
    </location>
</feature>
<dbReference type="HOGENOM" id="CLU_000907_4_2_1"/>
<dbReference type="Gene3D" id="1.10.1520.10">
    <property type="entry name" value="Ribonuclease III domain"/>
    <property type="match status" value="2"/>
</dbReference>
<dbReference type="OrthoDB" id="416741at2759"/>
<dbReference type="InterPro" id="IPR036389">
    <property type="entry name" value="RNase_III_sf"/>
</dbReference>
<dbReference type="InParanoid" id="A0A0C2XKV4"/>
<dbReference type="Pfam" id="PF00636">
    <property type="entry name" value="Ribonuclease_3"/>
    <property type="match status" value="2"/>
</dbReference>
<dbReference type="GO" id="GO:0030422">
    <property type="term" value="P:siRNA processing"/>
    <property type="evidence" value="ECO:0007669"/>
    <property type="project" value="TreeGrafter"/>
</dbReference>